<feature type="domain" description="3-beta hydroxysteroid dehydrogenase/isomerase" evidence="1">
    <location>
        <begin position="5"/>
        <end position="249"/>
    </location>
</feature>
<dbReference type="GO" id="GO:0005737">
    <property type="term" value="C:cytoplasm"/>
    <property type="evidence" value="ECO:0007669"/>
    <property type="project" value="TreeGrafter"/>
</dbReference>
<keyword evidence="3" id="KW-1185">Reference proteome</keyword>
<dbReference type="PANTHER" id="PTHR48079:SF6">
    <property type="entry name" value="NAD(P)-BINDING DOMAIN-CONTAINING PROTEIN-RELATED"/>
    <property type="match status" value="1"/>
</dbReference>
<name>A0A4R9GJW3_9LEPT</name>
<dbReference type="EMBL" id="RQET01000001">
    <property type="protein sequence ID" value="TGK14018.1"/>
    <property type="molecule type" value="Genomic_DNA"/>
</dbReference>
<dbReference type="PANTHER" id="PTHR48079">
    <property type="entry name" value="PROTEIN YEEZ"/>
    <property type="match status" value="1"/>
</dbReference>
<dbReference type="Gene3D" id="3.40.50.720">
    <property type="entry name" value="NAD(P)-binding Rossmann-like Domain"/>
    <property type="match status" value="1"/>
</dbReference>
<dbReference type="GO" id="GO:0016616">
    <property type="term" value="F:oxidoreductase activity, acting on the CH-OH group of donors, NAD or NADP as acceptor"/>
    <property type="evidence" value="ECO:0007669"/>
    <property type="project" value="InterPro"/>
</dbReference>
<gene>
    <name evidence="2" type="ORF">EHO60_01350</name>
</gene>
<dbReference type="Pfam" id="PF01073">
    <property type="entry name" value="3Beta_HSD"/>
    <property type="match status" value="1"/>
</dbReference>
<dbReference type="InterPro" id="IPR051783">
    <property type="entry name" value="NAD(P)-dependent_oxidoreduct"/>
</dbReference>
<reference evidence="2" key="1">
    <citation type="journal article" date="2019" name="PLoS Negl. Trop. Dis.">
        <title>Revisiting the worldwide diversity of Leptospira species in the environment.</title>
        <authorList>
            <person name="Vincent A.T."/>
            <person name="Schiettekatte O."/>
            <person name="Bourhy P."/>
            <person name="Veyrier F.J."/>
            <person name="Picardeau M."/>
        </authorList>
    </citation>
    <scope>NUCLEOTIDE SEQUENCE [LARGE SCALE GENOMIC DNA]</scope>
    <source>
        <strain evidence="2">SSW15</strain>
    </source>
</reference>
<dbReference type="GO" id="GO:0004029">
    <property type="term" value="F:aldehyde dehydrogenase (NAD+) activity"/>
    <property type="evidence" value="ECO:0007669"/>
    <property type="project" value="TreeGrafter"/>
</dbReference>
<evidence type="ECO:0000313" key="3">
    <source>
        <dbReference type="Proteomes" id="UP000298458"/>
    </source>
</evidence>
<organism evidence="2 3">
    <name type="scientific">Leptospira fletcheri</name>
    <dbReference type="NCBI Taxonomy" id="2484981"/>
    <lineage>
        <taxon>Bacteria</taxon>
        <taxon>Pseudomonadati</taxon>
        <taxon>Spirochaetota</taxon>
        <taxon>Spirochaetia</taxon>
        <taxon>Leptospirales</taxon>
        <taxon>Leptospiraceae</taxon>
        <taxon>Leptospira</taxon>
    </lineage>
</organism>
<comment type="caution">
    <text evidence="2">The sequence shown here is derived from an EMBL/GenBank/DDBJ whole genome shotgun (WGS) entry which is preliminary data.</text>
</comment>
<protein>
    <submittedName>
        <fullName evidence="2">NAD-dependent epimerase/dehydratase family protein</fullName>
    </submittedName>
</protein>
<dbReference type="InterPro" id="IPR002225">
    <property type="entry name" value="3Beta_OHSteriod_DH/Estase"/>
</dbReference>
<sequence>MKIFVTGASGFVGGAIAKELISKKHTVLALSRSETSDQALRSMGAQVVRGSLGSVDPSLLKGVDALVHCAAFVGPWGTRKDFWDANVEGTLQLLEAAKSAGIKRFIHMGTEAALFHGQNMVEIDETYPYPKSTPYLYSETKAAAEQAVLAANSKTFQTFSLRPRFVWGPGDTSILPVLLKMVSEGKFLWIDGGKAKTSTTYIGNLVHATELALTKGNGGNAYFVTDGLDQPFRSFLTEMMRTQGVELPSGSVPSALAGTLAWIVEGVWRLFRIAKEPPLMRFATDIMGRECTIKIDKARRELGYEPVVDVSSGLEAMKVQVKH</sequence>
<evidence type="ECO:0000259" key="1">
    <source>
        <dbReference type="Pfam" id="PF01073"/>
    </source>
</evidence>
<dbReference type="Proteomes" id="UP000298458">
    <property type="component" value="Unassembled WGS sequence"/>
</dbReference>
<evidence type="ECO:0000313" key="2">
    <source>
        <dbReference type="EMBL" id="TGK14018.1"/>
    </source>
</evidence>
<dbReference type="InterPro" id="IPR036291">
    <property type="entry name" value="NAD(P)-bd_dom_sf"/>
</dbReference>
<dbReference type="GO" id="GO:0006694">
    <property type="term" value="P:steroid biosynthetic process"/>
    <property type="evidence" value="ECO:0007669"/>
    <property type="project" value="InterPro"/>
</dbReference>
<dbReference type="OrthoDB" id="9811743at2"/>
<dbReference type="AlphaFoldDB" id="A0A4R9GJW3"/>
<dbReference type="RefSeq" id="WP_135766359.1">
    <property type="nucleotide sequence ID" value="NZ_RQET01000001.1"/>
</dbReference>
<proteinExistence type="predicted"/>
<accession>A0A4R9GJW3</accession>
<dbReference type="SUPFAM" id="SSF51735">
    <property type="entry name" value="NAD(P)-binding Rossmann-fold domains"/>
    <property type="match status" value="1"/>
</dbReference>